<sequence>MVDSTLKLNIVNILRGYPKEDFTVEKIAQRLGYSGSAAFKMIVPVIAELEREKMIIVDKDKFHINPTKLELEGTFNSNPKGFGFVRYDDTLPDAYIAPDHTMHAMNGDVVDMRIIRPAEPGSKKGPEGAVDKIKERSYSQVVGAFAKSDDKNFYGQVKLKDHKLQGLKFYVNDVGLKPTPGEVITADITEYPNDDHPDYMVGVAKEIIGSVDDPGIDILQIVYSHKVPSQFPENVLQEADAIPDHVTKPELKGREDITHQKLITIDGDESKDLDDAGTAWKLPNGNYHLGVHIADVGHYVKAGSAIDKEAFKRGTSVYLTDRVIPMLPRRLSNGICSLFEGKLRLCMSCEMEITPKGDIIKSRIHPSYMHSDHRMTYNEVNAILEKHDPEMMKKYADVVPMLQTMAHLHKILLKHRQRLGAISFDNPEPEIIVDKKGHPIDVRVRHRGIGERMVESMMLAANETVAKTYYKKHVPFIYRVHENPDKAKVKDFINLLNVLGIEVHGDLRHHIKPKTFQKILDKVAGTPQEPVISVMMLRSMQKARYTDQELGHFGLAMKYYTHFTSPIRRYPDTMVNRMIHYYGKHGINDQSKAHFGGALEAIADHSSECEVREVQTERDTDSMKEAEYMADHIGEVFNATVSSVMKFGMFIQLPNTIEGLVHISRMNDDFYKYVDKYMALVGVHTRRTYRIGQTVKVKVIHVDVDQSQIDFTVVDPEDAPKTNILPPRHSHGHRHFNNHFHGHGYGHFGSHNHDNNNDDHKSHGFHHGHFHGHNHFGSHNDNHANNDHRSHGFHHGHGHTYGHKFFGHRHNGHGNNDHRSHGNNHGHQGNSWKSYKIKNVSKSNH</sequence>
<evidence type="ECO:0000259" key="10">
    <source>
        <dbReference type="PROSITE" id="PS50126"/>
    </source>
</evidence>
<gene>
    <name evidence="8 11" type="primary">rnr</name>
    <name evidence="11" type="ORF">ELX58_06740</name>
</gene>
<dbReference type="OrthoDB" id="9764149at2"/>
<keyword evidence="5 8" id="KW-0378">Hydrolase</keyword>
<reference evidence="12" key="1">
    <citation type="submission" date="2018-12" db="EMBL/GenBank/DDBJ databases">
        <title>A new species of lactobacillus.</title>
        <authorList>
            <person name="Jian Y."/>
            <person name="Xin L."/>
            <person name="Hong Z.J."/>
            <person name="Ming L.Z."/>
            <person name="Hong X.Z."/>
        </authorList>
    </citation>
    <scope>NUCLEOTIDE SEQUENCE [LARGE SCALE GENOMIC DNA]</scope>
    <source>
        <strain evidence="12">HSLZ-75</strain>
    </source>
</reference>
<comment type="subcellular location">
    <subcellularLocation>
        <location evidence="2 8">Cytoplasm</location>
    </subcellularLocation>
</comment>
<accession>A0A4P6ZM57</accession>
<dbReference type="HAMAP" id="MF_01895">
    <property type="entry name" value="RNase_R"/>
    <property type="match status" value="1"/>
</dbReference>
<organism evidence="11 12">
    <name type="scientific">Acetilactobacillus jinshanensis</name>
    <dbReference type="NCBI Taxonomy" id="1720083"/>
    <lineage>
        <taxon>Bacteria</taxon>
        <taxon>Bacillati</taxon>
        <taxon>Bacillota</taxon>
        <taxon>Bacilli</taxon>
        <taxon>Lactobacillales</taxon>
        <taxon>Lactobacillaceae</taxon>
        <taxon>Acetilactobacillus</taxon>
    </lineage>
</organism>
<dbReference type="Pfam" id="PF00773">
    <property type="entry name" value="RNB"/>
    <property type="match status" value="1"/>
</dbReference>
<dbReference type="EC" id="3.1.13.1" evidence="8"/>
<evidence type="ECO:0000256" key="5">
    <source>
        <dbReference type="ARBA" id="ARBA00022801"/>
    </source>
</evidence>
<comment type="similarity">
    <text evidence="8">Belongs to the RNR ribonuclease family. RNase R subfamily.</text>
</comment>
<dbReference type="InterPro" id="IPR013223">
    <property type="entry name" value="RNase_B_OB_dom"/>
</dbReference>
<evidence type="ECO:0000256" key="8">
    <source>
        <dbReference type="HAMAP-Rule" id="MF_01895"/>
    </source>
</evidence>
<feature type="compositionally biased region" description="Basic and acidic residues" evidence="9">
    <location>
        <begin position="751"/>
        <end position="762"/>
    </location>
</feature>
<dbReference type="AlphaFoldDB" id="A0A4P6ZM57"/>
<evidence type="ECO:0000256" key="3">
    <source>
        <dbReference type="ARBA" id="ARBA00022490"/>
    </source>
</evidence>
<keyword evidence="3 8" id="KW-0963">Cytoplasm</keyword>
<evidence type="ECO:0000256" key="4">
    <source>
        <dbReference type="ARBA" id="ARBA00022722"/>
    </source>
</evidence>
<dbReference type="EMBL" id="CP034726">
    <property type="protein sequence ID" value="QBP18798.1"/>
    <property type="molecule type" value="Genomic_DNA"/>
</dbReference>
<feature type="compositionally biased region" description="Basic residues" evidence="9">
    <location>
        <begin position="791"/>
        <end position="812"/>
    </location>
</feature>
<dbReference type="InterPro" id="IPR050180">
    <property type="entry name" value="RNR_Ribonuclease"/>
</dbReference>
<dbReference type="Pfam" id="PF00575">
    <property type="entry name" value="S1"/>
    <property type="match status" value="1"/>
</dbReference>
<dbReference type="RefSeq" id="WP_133442356.1">
    <property type="nucleotide sequence ID" value="NZ_CP034726.1"/>
</dbReference>
<dbReference type="SUPFAM" id="SSF50249">
    <property type="entry name" value="Nucleic acid-binding proteins"/>
    <property type="match status" value="4"/>
</dbReference>
<evidence type="ECO:0000256" key="6">
    <source>
        <dbReference type="ARBA" id="ARBA00022839"/>
    </source>
</evidence>
<keyword evidence="4 8" id="KW-0540">Nuclease</keyword>
<comment type="catalytic activity">
    <reaction evidence="1 8">
        <text>Exonucleolytic cleavage in the 3'- to 5'-direction to yield nucleoside 5'-phosphates.</text>
        <dbReference type="EC" id="3.1.13.1"/>
    </reaction>
</comment>
<protein>
    <recommendedName>
        <fullName evidence="8">Ribonuclease R</fullName>
        <shortName evidence="8">RNase R</shortName>
        <ecNumber evidence="8">3.1.13.1</ecNumber>
    </recommendedName>
</protein>
<dbReference type="SMART" id="SM00955">
    <property type="entry name" value="RNB"/>
    <property type="match status" value="1"/>
</dbReference>
<evidence type="ECO:0000313" key="11">
    <source>
        <dbReference type="EMBL" id="QBP18798.1"/>
    </source>
</evidence>
<feature type="compositionally biased region" description="Basic residues" evidence="9">
    <location>
        <begin position="763"/>
        <end position="776"/>
    </location>
</feature>
<dbReference type="GO" id="GO:0003723">
    <property type="term" value="F:RNA binding"/>
    <property type="evidence" value="ECO:0007669"/>
    <property type="project" value="UniProtKB-UniRule"/>
</dbReference>
<dbReference type="InterPro" id="IPR011805">
    <property type="entry name" value="RNase_R"/>
</dbReference>
<dbReference type="Pfam" id="PF17876">
    <property type="entry name" value="CSD2"/>
    <property type="match status" value="1"/>
</dbReference>
<dbReference type="Gene3D" id="2.40.50.140">
    <property type="entry name" value="Nucleic acid-binding proteins"/>
    <property type="match status" value="2"/>
</dbReference>
<evidence type="ECO:0000256" key="9">
    <source>
        <dbReference type="SAM" id="MobiDB-lite"/>
    </source>
</evidence>
<evidence type="ECO:0000256" key="7">
    <source>
        <dbReference type="ARBA" id="ARBA00022884"/>
    </source>
</evidence>
<feature type="domain" description="S1 motif" evidence="10">
    <location>
        <begin position="634"/>
        <end position="714"/>
    </location>
</feature>
<keyword evidence="12" id="KW-1185">Reference proteome</keyword>
<feature type="region of interest" description="Disordered" evidence="9">
    <location>
        <begin position="750"/>
        <end position="845"/>
    </location>
</feature>
<dbReference type="InterPro" id="IPR004476">
    <property type="entry name" value="RNase_II/RNase_R"/>
</dbReference>
<name>A0A4P6ZM57_9LACO</name>
<proteinExistence type="inferred from homology"/>
<dbReference type="NCBIfam" id="TIGR02063">
    <property type="entry name" value="RNase_R"/>
    <property type="match status" value="1"/>
</dbReference>
<dbReference type="Pfam" id="PF08206">
    <property type="entry name" value="OB_RNB"/>
    <property type="match status" value="1"/>
</dbReference>
<keyword evidence="6 8" id="KW-0269">Exonuclease</keyword>
<dbReference type="CDD" id="cd04471">
    <property type="entry name" value="S1_RNase_R"/>
    <property type="match status" value="1"/>
</dbReference>
<evidence type="ECO:0000256" key="2">
    <source>
        <dbReference type="ARBA" id="ARBA00004496"/>
    </source>
</evidence>
<dbReference type="GO" id="GO:0006402">
    <property type="term" value="P:mRNA catabolic process"/>
    <property type="evidence" value="ECO:0007669"/>
    <property type="project" value="TreeGrafter"/>
</dbReference>
<dbReference type="Proteomes" id="UP000294321">
    <property type="component" value="Chromosome"/>
</dbReference>
<dbReference type="GO" id="GO:0008859">
    <property type="term" value="F:exoribonuclease II activity"/>
    <property type="evidence" value="ECO:0007669"/>
    <property type="project" value="UniProtKB-UniRule"/>
</dbReference>
<dbReference type="InterPro" id="IPR003029">
    <property type="entry name" value="S1_domain"/>
</dbReference>
<dbReference type="SMART" id="SM00316">
    <property type="entry name" value="S1"/>
    <property type="match status" value="1"/>
</dbReference>
<evidence type="ECO:0000313" key="12">
    <source>
        <dbReference type="Proteomes" id="UP000294321"/>
    </source>
</evidence>
<dbReference type="NCBIfam" id="TIGR00358">
    <property type="entry name" value="3_prime_RNase"/>
    <property type="match status" value="1"/>
</dbReference>
<dbReference type="KEGG" id="lji:ELX58_06740"/>
<dbReference type="InterPro" id="IPR040476">
    <property type="entry name" value="CSD2"/>
</dbReference>
<feature type="compositionally biased region" description="Basic and acidic residues" evidence="9">
    <location>
        <begin position="778"/>
        <end position="790"/>
    </location>
</feature>
<dbReference type="PANTHER" id="PTHR23355">
    <property type="entry name" value="RIBONUCLEASE"/>
    <property type="match status" value="1"/>
</dbReference>
<dbReference type="InterPro" id="IPR001900">
    <property type="entry name" value="RNase_II/R"/>
</dbReference>
<dbReference type="PANTHER" id="PTHR23355:SF9">
    <property type="entry name" value="DIS3-LIKE EXONUCLEASE 2"/>
    <property type="match status" value="1"/>
</dbReference>
<dbReference type="PROSITE" id="PS50126">
    <property type="entry name" value="S1"/>
    <property type="match status" value="1"/>
</dbReference>
<dbReference type="GO" id="GO:0005829">
    <property type="term" value="C:cytosol"/>
    <property type="evidence" value="ECO:0007669"/>
    <property type="project" value="TreeGrafter"/>
</dbReference>
<dbReference type="InterPro" id="IPR012340">
    <property type="entry name" value="NA-bd_OB-fold"/>
</dbReference>
<comment type="function">
    <text evidence="8">3'-5' exoribonuclease that releases 5'-nucleoside monophosphates and is involved in maturation of structured RNAs.</text>
</comment>
<evidence type="ECO:0000256" key="1">
    <source>
        <dbReference type="ARBA" id="ARBA00001849"/>
    </source>
</evidence>
<keyword evidence="7 8" id="KW-0694">RNA-binding</keyword>